<gene>
    <name evidence="2" type="ORF">JCGZ_23619</name>
</gene>
<organism evidence="2 3">
    <name type="scientific">Jatropha curcas</name>
    <name type="common">Barbados nut</name>
    <dbReference type="NCBI Taxonomy" id="180498"/>
    <lineage>
        <taxon>Eukaryota</taxon>
        <taxon>Viridiplantae</taxon>
        <taxon>Streptophyta</taxon>
        <taxon>Embryophyta</taxon>
        <taxon>Tracheophyta</taxon>
        <taxon>Spermatophyta</taxon>
        <taxon>Magnoliopsida</taxon>
        <taxon>eudicotyledons</taxon>
        <taxon>Gunneridae</taxon>
        <taxon>Pentapetalae</taxon>
        <taxon>rosids</taxon>
        <taxon>fabids</taxon>
        <taxon>Malpighiales</taxon>
        <taxon>Euphorbiaceae</taxon>
        <taxon>Crotonoideae</taxon>
        <taxon>Jatropheae</taxon>
        <taxon>Jatropha</taxon>
    </lineage>
</organism>
<feature type="compositionally biased region" description="Basic and acidic residues" evidence="1">
    <location>
        <begin position="8"/>
        <end position="20"/>
    </location>
</feature>
<protein>
    <submittedName>
        <fullName evidence="2">Uncharacterized protein</fullName>
    </submittedName>
</protein>
<dbReference type="EMBL" id="KK914288">
    <property type="protein sequence ID" value="KDP42679.1"/>
    <property type="molecule type" value="Genomic_DNA"/>
</dbReference>
<proteinExistence type="predicted"/>
<keyword evidence="3" id="KW-1185">Reference proteome</keyword>
<dbReference type="Proteomes" id="UP000027138">
    <property type="component" value="Unassembled WGS sequence"/>
</dbReference>
<evidence type="ECO:0000313" key="2">
    <source>
        <dbReference type="EMBL" id="KDP42679.1"/>
    </source>
</evidence>
<evidence type="ECO:0000313" key="3">
    <source>
        <dbReference type="Proteomes" id="UP000027138"/>
    </source>
</evidence>
<dbReference type="AlphaFoldDB" id="A0A067LF18"/>
<evidence type="ECO:0000256" key="1">
    <source>
        <dbReference type="SAM" id="MobiDB-lite"/>
    </source>
</evidence>
<name>A0A067LF18_JATCU</name>
<reference evidence="2 3" key="1">
    <citation type="journal article" date="2014" name="PLoS ONE">
        <title>Global Analysis of Gene Expression Profiles in Physic Nut (Jatropha curcas L.) Seedlings Exposed to Salt Stress.</title>
        <authorList>
            <person name="Zhang L."/>
            <person name="Zhang C."/>
            <person name="Wu P."/>
            <person name="Chen Y."/>
            <person name="Li M."/>
            <person name="Jiang H."/>
            <person name="Wu G."/>
        </authorList>
    </citation>
    <scope>NUCLEOTIDE SEQUENCE [LARGE SCALE GENOMIC DNA]</scope>
    <source>
        <strain evidence="3">cv. GZQX0401</strain>
        <tissue evidence="2">Young leaves</tissue>
    </source>
</reference>
<sequence length="56" mass="6049">MEIEENAELGKIEDVKEHPRQLKSIGSVVCHSMDSAGASTALEISVGPENQDSRKP</sequence>
<feature type="region of interest" description="Disordered" evidence="1">
    <location>
        <begin position="1"/>
        <end position="20"/>
    </location>
</feature>
<accession>A0A067LF18</accession>